<dbReference type="InterPro" id="IPR024731">
    <property type="entry name" value="NELL2-like_EGF"/>
</dbReference>
<gene>
    <name evidence="4" type="ORF">CJN711_LOCUS18707</name>
</gene>
<protein>
    <recommendedName>
        <fullName evidence="3">NELL2-like EGF domain-containing protein</fullName>
    </recommendedName>
</protein>
<dbReference type="SUPFAM" id="SSF57196">
    <property type="entry name" value="EGF/Laminin"/>
    <property type="match status" value="1"/>
</dbReference>
<sequence>MDLILDTCTINNGGCDPNAACTHDKPTNAVVCKCRTGFTNTGTDESVVCTDTCTINNGGCNPSAACTHDTATNAVV</sequence>
<evidence type="ECO:0000256" key="2">
    <source>
        <dbReference type="ARBA" id="ARBA00023157"/>
    </source>
</evidence>
<dbReference type="EMBL" id="CAJNOV010008740">
    <property type="protein sequence ID" value="CAF1336590.1"/>
    <property type="molecule type" value="Genomic_DNA"/>
</dbReference>
<organism evidence="4 5">
    <name type="scientific">Rotaria magnacalcarata</name>
    <dbReference type="NCBI Taxonomy" id="392030"/>
    <lineage>
        <taxon>Eukaryota</taxon>
        <taxon>Metazoa</taxon>
        <taxon>Spiralia</taxon>
        <taxon>Gnathifera</taxon>
        <taxon>Rotifera</taxon>
        <taxon>Eurotatoria</taxon>
        <taxon>Bdelloidea</taxon>
        <taxon>Philodinida</taxon>
        <taxon>Philodinidae</taxon>
        <taxon>Rotaria</taxon>
    </lineage>
</organism>
<proteinExistence type="predicted"/>
<feature type="domain" description="NELL2-like EGF" evidence="3">
    <location>
        <begin position="8"/>
        <end position="43"/>
    </location>
</feature>
<comment type="caution">
    <text evidence="4">The sequence shown here is derived from an EMBL/GenBank/DDBJ whole genome shotgun (WGS) entry which is preliminary data.</text>
</comment>
<accession>A0A815G9R1</accession>
<dbReference type="Proteomes" id="UP000663855">
    <property type="component" value="Unassembled WGS sequence"/>
</dbReference>
<dbReference type="AlphaFoldDB" id="A0A815G9R1"/>
<evidence type="ECO:0000313" key="4">
    <source>
        <dbReference type="EMBL" id="CAF1336590.1"/>
    </source>
</evidence>
<evidence type="ECO:0000256" key="1">
    <source>
        <dbReference type="ARBA" id="ARBA00022536"/>
    </source>
</evidence>
<evidence type="ECO:0000313" key="5">
    <source>
        <dbReference type="Proteomes" id="UP000663855"/>
    </source>
</evidence>
<keyword evidence="1" id="KW-0245">EGF-like domain</keyword>
<evidence type="ECO:0000259" key="3">
    <source>
        <dbReference type="Pfam" id="PF12947"/>
    </source>
</evidence>
<keyword evidence="2" id="KW-1015">Disulfide bond</keyword>
<dbReference type="Gene3D" id="2.10.25.10">
    <property type="entry name" value="Laminin"/>
    <property type="match status" value="1"/>
</dbReference>
<name>A0A815G9R1_9BILA</name>
<dbReference type="Pfam" id="PF12947">
    <property type="entry name" value="EGF_3"/>
    <property type="match status" value="1"/>
</dbReference>
<reference evidence="4" key="1">
    <citation type="submission" date="2021-02" db="EMBL/GenBank/DDBJ databases">
        <authorList>
            <person name="Nowell W R."/>
        </authorList>
    </citation>
    <scope>NUCLEOTIDE SEQUENCE</scope>
</reference>